<dbReference type="AlphaFoldDB" id="A0A2P9ATP5"/>
<feature type="region of interest" description="Disordered" evidence="1">
    <location>
        <begin position="30"/>
        <end position="77"/>
    </location>
</feature>
<name>A0A2P9ATP5_9HYPH</name>
<evidence type="ECO:0000313" key="3">
    <source>
        <dbReference type="Proteomes" id="UP000245698"/>
    </source>
</evidence>
<protein>
    <submittedName>
        <fullName evidence="2">Uncharacterized protein</fullName>
    </submittedName>
</protein>
<gene>
    <name evidence="2" type="ORF">BQ8482_480028</name>
</gene>
<sequence>MVDPALREFNLRLNHHIRLSLDTMREHLTGSSSRRCVEQRHMPPFADLPAHANPALARPKQPGATSRSPPTVDIGEP</sequence>
<dbReference type="EMBL" id="FUIG01000057">
    <property type="protein sequence ID" value="SJM34545.1"/>
    <property type="molecule type" value="Genomic_DNA"/>
</dbReference>
<evidence type="ECO:0000313" key="2">
    <source>
        <dbReference type="EMBL" id="SJM34545.1"/>
    </source>
</evidence>
<dbReference type="Proteomes" id="UP000245698">
    <property type="component" value="Unassembled WGS sequence"/>
</dbReference>
<evidence type="ECO:0000256" key="1">
    <source>
        <dbReference type="SAM" id="MobiDB-lite"/>
    </source>
</evidence>
<proteinExistence type="predicted"/>
<reference evidence="3" key="1">
    <citation type="submission" date="2016-12" db="EMBL/GenBank/DDBJ databases">
        <authorList>
            <person name="Brunel B."/>
        </authorList>
    </citation>
    <scope>NUCLEOTIDE SEQUENCE [LARGE SCALE GENOMIC DNA]</scope>
</reference>
<organism evidence="2 3">
    <name type="scientific">Mesorhizobium delmotii</name>
    <dbReference type="NCBI Taxonomy" id="1631247"/>
    <lineage>
        <taxon>Bacteria</taxon>
        <taxon>Pseudomonadati</taxon>
        <taxon>Pseudomonadota</taxon>
        <taxon>Alphaproteobacteria</taxon>
        <taxon>Hyphomicrobiales</taxon>
        <taxon>Phyllobacteriaceae</taxon>
        <taxon>Mesorhizobium</taxon>
    </lineage>
</organism>
<keyword evidence="3" id="KW-1185">Reference proteome</keyword>
<accession>A0A2P9ATP5</accession>